<evidence type="ECO:0000256" key="8">
    <source>
        <dbReference type="RuleBase" id="RU364100"/>
    </source>
</evidence>
<proteinExistence type="inferred from homology"/>
<sequence>MCGRYNLIATGQQIMDHFRLLSLPVHNPDYNIPPGQKILAIVQLEDGSNRAVNLHWGLIPSWSKDRTISSHLINARAETLTEKPSFKKAYQHRRCLIPATGFFEWQSIDVGKQPYHIHKPDNALFAFGGLWEHWEQDQETVYSCTIITTVANDKIAPIHNRMPIIIAPDDYNRWLDKKTAIIAIADFLAADAYRNMQVIPISTRVNNPLHNDESCLT</sequence>
<evidence type="ECO:0000256" key="5">
    <source>
        <dbReference type="ARBA" id="ARBA00023124"/>
    </source>
</evidence>
<evidence type="ECO:0000313" key="10">
    <source>
        <dbReference type="Proteomes" id="UP000004664"/>
    </source>
</evidence>
<dbReference type="Gene3D" id="3.90.1680.10">
    <property type="entry name" value="SOS response associated peptidase-like"/>
    <property type="match status" value="1"/>
</dbReference>
<keyword evidence="6" id="KW-0238">DNA-binding</keyword>
<dbReference type="EC" id="3.4.-.-" evidence="8"/>
<dbReference type="Pfam" id="PF02586">
    <property type="entry name" value="SRAP"/>
    <property type="match status" value="1"/>
</dbReference>
<dbReference type="GO" id="GO:0006508">
    <property type="term" value="P:proteolysis"/>
    <property type="evidence" value="ECO:0007669"/>
    <property type="project" value="UniProtKB-KW"/>
</dbReference>
<keyword evidence="5" id="KW-0190">Covalent protein-DNA linkage</keyword>
<keyword evidence="4 8" id="KW-0378">Hydrolase</keyword>
<dbReference type="AlphaFoldDB" id="G3IW32"/>
<dbReference type="STRING" id="697282.Mettu_0635"/>
<dbReference type="RefSeq" id="WP_006889818.1">
    <property type="nucleotide sequence ID" value="NZ_JH109152.1"/>
</dbReference>
<gene>
    <name evidence="9" type="ORF">Mettu_0635</name>
</gene>
<name>G3IW32_METTV</name>
<dbReference type="InterPro" id="IPR003738">
    <property type="entry name" value="SRAP"/>
</dbReference>
<dbReference type="GO" id="GO:0008233">
    <property type="term" value="F:peptidase activity"/>
    <property type="evidence" value="ECO:0007669"/>
    <property type="project" value="UniProtKB-KW"/>
</dbReference>
<evidence type="ECO:0000256" key="7">
    <source>
        <dbReference type="ARBA" id="ARBA00023239"/>
    </source>
</evidence>
<comment type="similarity">
    <text evidence="1 8">Belongs to the SOS response-associated peptidase family.</text>
</comment>
<keyword evidence="7" id="KW-0456">Lyase</keyword>
<evidence type="ECO:0000256" key="1">
    <source>
        <dbReference type="ARBA" id="ARBA00008136"/>
    </source>
</evidence>
<dbReference type="OrthoDB" id="6192129at2"/>
<evidence type="ECO:0000256" key="6">
    <source>
        <dbReference type="ARBA" id="ARBA00023125"/>
    </source>
</evidence>
<evidence type="ECO:0000256" key="3">
    <source>
        <dbReference type="ARBA" id="ARBA00022763"/>
    </source>
</evidence>
<dbReference type="GO" id="GO:0003697">
    <property type="term" value="F:single-stranded DNA binding"/>
    <property type="evidence" value="ECO:0007669"/>
    <property type="project" value="InterPro"/>
</dbReference>
<reference evidence="9 10" key="1">
    <citation type="submission" date="2011-06" db="EMBL/GenBank/DDBJ databases">
        <title>Genomic sequence of Methylobacter tundripaludum SV96.</title>
        <authorList>
            <consortium name="US DOE Joint Genome Institute"/>
            <person name="Lucas S."/>
            <person name="Han J."/>
            <person name="Lapidus A."/>
            <person name="Cheng J.-F."/>
            <person name="Goodwin L."/>
            <person name="Pitluck S."/>
            <person name="Held B."/>
            <person name="Detter J.C."/>
            <person name="Han C."/>
            <person name="Tapia R."/>
            <person name="Land M."/>
            <person name="Hauser L."/>
            <person name="Kyrpides N."/>
            <person name="Ivanova N."/>
            <person name="Ovchinnikova G."/>
            <person name="Pagani I."/>
            <person name="Klotz M.G."/>
            <person name="Dispirito A.A."/>
            <person name="Murrell J.C."/>
            <person name="Dunfield P."/>
            <person name="Kalyuzhnaya M.G."/>
            <person name="Svenning M."/>
            <person name="Trotsenko Y.A."/>
            <person name="Stein L.Y."/>
            <person name="Woyke T."/>
        </authorList>
    </citation>
    <scope>NUCLEOTIDE SEQUENCE [LARGE SCALE GENOMIC DNA]</scope>
    <source>
        <strain evidence="10">ATCC BAA-1195 / DSM 17260 / SV96</strain>
    </source>
</reference>
<evidence type="ECO:0000256" key="2">
    <source>
        <dbReference type="ARBA" id="ARBA00022670"/>
    </source>
</evidence>
<keyword evidence="3" id="KW-0227">DNA damage</keyword>
<keyword evidence="2 8" id="KW-0645">Protease</keyword>
<dbReference type="eggNOG" id="COG2135">
    <property type="taxonomic scope" value="Bacteria"/>
</dbReference>
<evidence type="ECO:0000313" key="9">
    <source>
        <dbReference type="EMBL" id="EGW21843.1"/>
    </source>
</evidence>
<protein>
    <recommendedName>
        <fullName evidence="8">Abasic site processing protein</fullName>
        <ecNumber evidence="8">3.4.-.-</ecNumber>
    </recommendedName>
</protein>
<dbReference type="GO" id="GO:0106300">
    <property type="term" value="P:protein-DNA covalent cross-linking repair"/>
    <property type="evidence" value="ECO:0007669"/>
    <property type="project" value="InterPro"/>
</dbReference>
<dbReference type="Proteomes" id="UP000004664">
    <property type="component" value="Unassembled WGS sequence"/>
</dbReference>
<accession>G3IW32</accession>
<dbReference type="InterPro" id="IPR036590">
    <property type="entry name" value="SRAP-like"/>
</dbReference>
<organism evidence="9 10">
    <name type="scientific">Methylobacter tundripaludum (strain ATCC BAA-1195 / DSM 17260 / SV96)</name>
    <dbReference type="NCBI Taxonomy" id="697282"/>
    <lineage>
        <taxon>Bacteria</taxon>
        <taxon>Pseudomonadati</taxon>
        <taxon>Pseudomonadota</taxon>
        <taxon>Gammaproteobacteria</taxon>
        <taxon>Methylococcales</taxon>
        <taxon>Methylococcaceae</taxon>
        <taxon>Methylobacter</taxon>
    </lineage>
</organism>
<dbReference type="HOGENOM" id="CLU_035990_6_2_6"/>
<dbReference type="PANTHER" id="PTHR13604">
    <property type="entry name" value="DC12-RELATED"/>
    <property type="match status" value="1"/>
</dbReference>
<dbReference type="GO" id="GO:0016829">
    <property type="term" value="F:lyase activity"/>
    <property type="evidence" value="ECO:0007669"/>
    <property type="project" value="UniProtKB-KW"/>
</dbReference>
<dbReference type="EMBL" id="JH109152">
    <property type="protein sequence ID" value="EGW21843.1"/>
    <property type="molecule type" value="Genomic_DNA"/>
</dbReference>
<keyword evidence="10" id="KW-1185">Reference proteome</keyword>
<evidence type="ECO:0000256" key="4">
    <source>
        <dbReference type="ARBA" id="ARBA00022801"/>
    </source>
</evidence>
<dbReference type="SUPFAM" id="SSF143081">
    <property type="entry name" value="BB1717-like"/>
    <property type="match status" value="1"/>
</dbReference>
<dbReference type="PANTHER" id="PTHR13604:SF0">
    <property type="entry name" value="ABASIC SITE PROCESSING PROTEIN HMCES"/>
    <property type="match status" value="1"/>
</dbReference>